<dbReference type="Proteomes" id="UP000054815">
    <property type="component" value="Unassembled WGS sequence"/>
</dbReference>
<dbReference type="EMBL" id="JYDU01000086">
    <property type="protein sequence ID" value="KRX93581.1"/>
    <property type="molecule type" value="Genomic_DNA"/>
</dbReference>
<dbReference type="AlphaFoldDB" id="A0A0V0Y021"/>
<reference evidence="1 2" key="1">
    <citation type="submission" date="2015-01" db="EMBL/GenBank/DDBJ databases">
        <title>Evolution of Trichinella species and genotypes.</title>
        <authorList>
            <person name="Korhonen P.K."/>
            <person name="Edoardo P."/>
            <person name="Giuseppe L.R."/>
            <person name="Gasser R.B."/>
        </authorList>
    </citation>
    <scope>NUCLEOTIDE SEQUENCE [LARGE SCALE GENOMIC DNA]</scope>
    <source>
        <strain evidence="1">ISS141</strain>
    </source>
</reference>
<evidence type="ECO:0000313" key="2">
    <source>
        <dbReference type="Proteomes" id="UP000054815"/>
    </source>
</evidence>
<proteinExistence type="predicted"/>
<organism evidence="1 2">
    <name type="scientific">Trichinella pseudospiralis</name>
    <name type="common">Parasitic roundworm</name>
    <dbReference type="NCBI Taxonomy" id="6337"/>
    <lineage>
        <taxon>Eukaryota</taxon>
        <taxon>Metazoa</taxon>
        <taxon>Ecdysozoa</taxon>
        <taxon>Nematoda</taxon>
        <taxon>Enoplea</taxon>
        <taxon>Dorylaimia</taxon>
        <taxon>Trichinellida</taxon>
        <taxon>Trichinellidae</taxon>
        <taxon>Trichinella</taxon>
    </lineage>
</organism>
<name>A0A0V0Y021_TRIPS</name>
<comment type="caution">
    <text evidence="1">The sequence shown here is derived from an EMBL/GenBank/DDBJ whole genome shotgun (WGS) entry which is preliminary data.</text>
</comment>
<protein>
    <submittedName>
        <fullName evidence="1">Uncharacterized protein</fullName>
    </submittedName>
</protein>
<evidence type="ECO:0000313" key="1">
    <source>
        <dbReference type="EMBL" id="KRX93581.1"/>
    </source>
</evidence>
<accession>A0A0V0Y021</accession>
<sequence length="85" mass="9287">MADKAAEVGFVKVEEAADEKDKADKEADKDAQDGKEVTVLVDVDQEKVSSMAAAKGSQVLVVVPPMVTEQFHRHTLQDKHIDSDH</sequence>
<gene>
    <name evidence="1" type="ORF">T4E_8704</name>
</gene>